<sequence>MQDCSSSMNFFNIIISHLSTKKQPLFLPQNLASLYHQIFQIKKKKKKAKNFGC</sequence>
<evidence type="ECO:0000313" key="1">
    <source>
        <dbReference type="EMBL" id="VDO08720.1"/>
    </source>
</evidence>
<reference evidence="1 2" key="1">
    <citation type="submission" date="2018-11" db="EMBL/GenBank/DDBJ databases">
        <authorList>
            <consortium name="Pathogen Informatics"/>
        </authorList>
    </citation>
    <scope>NUCLEOTIDE SEQUENCE [LARGE SCALE GENOMIC DNA]</scope>
</reference>
<organism evidence="1 2">
    <name type="scientific">Brugia timori</name>
    <dbReference type="NCBI Taxonomy" id="42155"/>
    <lineage>
        <taxon>Eukaryota</taxon>
        <taxon>Metazoa</taxon>
        <taxon>Ecdysozoa</taxon>
        <taxon>Nematoda</taxon>
        <taxon>Chromadorea</taxon>
        <taxon>Rhabditida</taxon>
        <taxon>Spirurina</taxon>
        <taxon>Spiruromorpha</taxon>
        <taxon>Filarioidea</taxon>
        <taxon>Onchocercidae</taxon>
        <taxon>Brugia</taxon>
    </lineage>
</organism>
<dbReference type="EMBL" id="UZAG01000518">
    <property type="protein sequence ID" value="VDO08720.1"/>
    <property type="molecule type" value="Genomic_DNA"/>
</dbReference>
<accession>A0A3P7SHP4</accession>
<gene>
    <name evidence="1" type="ORF">BTMF_LOCUS826</name>
</gene>
<name>A0A3P7SHP4_9BILA</name>
<dbReference type="Proteomes" id="UP000280834">
    <property type="component" value="Unassembled WGS sequence"/>
</dbReference>
<evidence type="ECO:0000313" key="2">
    <source>
        <dbReference type="Proteomes" id="UP000280834"/>
    </source>
</evidence>
<keyword evidence="2" id="KW-1185">Reference proteome</keyword>
<proteinExistence type="predicted"/>
<dbReference type="AlphaFoldDB" id="A0A3P7SHP4"/>
<protein>
    <submittedName>
        <fullName evidence="1">Uncharacterized protein</fullName>
    </submittedName>
</protein>